<feature type="domain" description="4Fe-4S ferredoxin-type" evidence="4">
    <location>
        <begin position="40"/>
        <end position="70"/>
    </location>
</feature>
<dbReference type="EMBL" id="PFWI01000035">
    <property type="protein sequence ID" value="PJA62430.1"/>
    <property type="molecule type" value="Genomic_DNA"/>
</dbReference>
<dbReference type="GO" id="GO:0051536">
    <property type="term" value="F:iron-sulfur cluster binding"/>
    <property type="evidence" value="ECO:0007669"/>
    <property type="project" value="UniProtKB-KW"/>
</dbReference>
<dbReference type="PROSITE" id="PS00198">
    <property type="entry name" value="4FE4S_FER_1"/>
    <property type="match status" value="1"/>
</dbReference>
<evidence type="ECO:0000256" key="1">
    <source>
        <dbReference type="ARBA" id="ARBA00022723"/>
    </source>
</evidence>
<dbReference type="Proteomes" id="UP000229213">
    <property type="component" value="Unassembled WGS sequence"/>
</dbReference>
<protein>
    <submittedName>
        <fullName evidence="5">4Fe-4S ferredoxin</fullName>
    </submittedName>
</protein>
<name>A0A2M7YHI4_9BACT</name>
<gene>
    <name evidence="5" type="ORF">CO162_01120</name>
</gene>
<reference evidence="6" key="1">
    <citation type="submission" date="2017-09" db="EMBL/GenBank/DDBJ databases">
        <title>Depth-based differentiation of microbial function through sediment-hosted aquifers and enrichment of novel symbionts in the deep terrestrial subsurface.</title>
        <authorList>
            <person name="Probst A.J."/>
            <person name="Ladd B."/>
            <person name="Jarett J.K."/>
            <person name="Geller-Mcgrath D.E."/>
            <person name="Sieber C.M.K."/>
            <person name="Emerson J.B."/>
            <person name="Anantharaman K."/>
            <person name="Thomas B.C."/>
            <person name="Malmstrom R."/>
            <person name="Stieglmeier M."/>
            <person name="Klingl A."/>
            <person name="Woyke T."/>
            <person name="Ryan C.M."/>
            <person name="Banfield J.F."/>
        </authorList>
    </citation>
    <scope>NUCLEOTIDE SEQUENCE [LARGE SCALE GENOMIC DNA]</scope>
</reference>
<keyword evidence="2" id="KW-0408">Iron</keyword>
<dbReference type="PANTHER" id="PTHR42895">
    <property type="entry name" value="IRON-SULFUR CLUSTER-BINDING PROTEIN-RELATED"/>
    <property type="match status" value="1"/>
</dbReference>
<evidence type="ECO:0000313" key="5">
    <source>
        <dbReference type="EMBL" id="PJA62430.1"/>
    </source>
</evidence>
<proteinExistence type="predicted"/>
<evidence type="ECO:0000313" key="6">
    <source>
        <dbReference type="Proteomes" id="UP000229213"/>
    </source>
</evidence>
<evidence type="ECO:0000259" key="4">
    <source>
        <dbReference type="PROSITE" id="PS51379"/>
    </source>
</evidence>
<feature type="domain" description="4Fe-4S ferredoxin-type" evidence="4">
    <location>
        <begin position="7"/>
        <end position="36"/>
    </location>
</feature>
<keyword evidence="1" id="KW-0479">Metal-binding</keyword>
<comment type="caution">
    <text evidence="5">The sequence shown here is derived from an EMBL/GenBank/DDBJ whole genome shotgun (WGS) entry which is preliminary data.</text>
</comment>
<evidence type="ECO:0000256" key="2">
    <source>
        <dbReference type="ARBA" id="ARBA00023004"/>
    </source>
</evidence>
<dbReference type="PROSITE" id="PS51379">
    <property type="entry name" value="4FE4S_FER_2"/>
    <property type="match status" value="2"/>
</dbReference>
<dbReference type="AlphaFoldDB" id="A0A2M7YHI4"/>
<dbReference type="PANTHER" id="PTHR42895:SF1">
    <property type="entry name" value="IRON-SULFUR CLUSTER PROTEIN"/>
    <property type="match status" value="1"/>
</dbReference>
<dbReference type="Gene3D" id="3.30.70.20">
    <property type="match status" value="1"/>
</dbReference>
<dbReference type="GO" id="GO:0046872">
    <property type="term" value="F:metal ion binding"/>
    <property type="evidence" value="ECO:0007669"/>
    <property type="project" value="UniProtKB-KW"/>
</dbReference>
<dbReference type="InterPro" id="IPR017896">
    <property type="entry name" value="4Fe4S_Fe-S-bd"/>
</dbReference>
<dbReference type="InterPro" id="IPR017900">
    <property type="entry name" value="4Fe4S_Fe_S_CS"/>
</dbReference>
<dbReference type="InterPro" id="IPR052911">
    <property type="entry name" value="Corrinoid_activation_enz"/>
</dbReference>
<dbReference type="SUPFAM" id="SSF54862">
    <property type="entry name" value="4Fe-4S ferredoxins"/>
    <property type="match status" value="1"/>
</dbReference>
<sequence>MTKVKRKIIKIDEEKCNGCGFCIPSCPEGALQIVDTPKGPKVRLVKENFCDGLGACLGECPQGALSVVEAEVEEYDEEGVIAHQLPQHHSHKMPKRVTICPSAKVMSWQAQLPKTKSRKSVGSELRQWPVQLHLVPPVAPYFKNADLVLVADCVPFAYADFHQDFLKGKAIAIGCPKLDDVDAYIEKITQIIKTANPKSIEVIHMEVPCCYGLVHIAKESLRKSGENIPFESVIIGIKGEVMATEV</sequence>
<accession>A0A2M7YHI4</accession>
<keyword evidence="3" id="KW-0411">Iron-sulfur</keyword>
<organism evidence="5 6">
    <name type="scientific">bacterium (Candidatus Ratteibacteria) CG_4_9_14_3_um_filter_41_21</name>
    <dbReference type="NCBI Taxonomy" id="2014289"/>
    <lineage>
        <taxon>Bacteria</taxon>
        <taxon>Candidatus Ratteibacteria</taxon>
    </lineage>
</organism>
<evidence type="ECO:0000256" key="3">
    <source>
        <dbReference type="ARBA" id="ARBA00023014"/>
    </source>
</evidence>
<dbReference type="Pfam" id="PF12838">
    <property type="entry name" value="Fer4_7"/>
    <property type="match status" value="1"/>
</dbReference>